<dbReference type="EMBL" id="LWBR01000029">
    <property type="protein sequence ID" value="KZN96046.1"/>
    <property type="molecule type" value="Genomic_DNA"/>
</dbReference>
<dbReference type="Proteomes" id="UP000076476">
    <property type="component" value="Unassembled WGS sequence"/>
</dbReference>
<sequence length="193" mass="21497">MRRVCVFAGSNPGTNPKYKEAAVKLGEELVKNRLELVYGGSSIGLMGVIANTVLELGGTVLGVMPTNLFQGEVVHKHLTQLYEVNDMHERKAKMGELSDAFIALPGGYGTFEEIFEAVSWGQLGIHEKPVALLNIDDYYTPVKQMIENAVEGGFMPETHKQFMIFADNPSILIDKLRAYKPPLKTNKWIELDR</sequence>
<keyword evidence="4" id="KW-1185">Reference proteome</keyword>
<dbReference type="Pfam" id="PF03641">
    <property type="entry name" value="Lysine_decarbox"/>
    <property type="match status" value="1"/>
</dbReference>
<dbReference type="GO" id="GO:0005829">
    <property type="term" value="C:cytosol"/>
    <property type="evidence" value="ECO:0007669"/>
    <property type="project" value="TreeGrafter"/>
</dbReference>
<dbReference type="Gene3D" id="3.40.50.450">
    <property type="match status" value="1"/>
</dbReference>
<protein>
    <recommendedName>
        <fullName evidence="2">Cytokinin riboside 5'-monophosphate phosphoribohydrolase</fullName>
        <ecNumber evidence="2">3.2.2.n1</ecNumber>
    </recommendedName>
</protein>
<dbReference type="FunFam" id="3.40.50.450:FF:000012">
    <property type="entry name" value="LOG family protein YvdD"/>
    <property type="match status" value="1"/>
</dbReference>
<dbReference type="NCBIfam" id="TIGR00730">
    <property type="entry name" value="Rossman fold protein, TIGR00730 family"/>
    <property type="match status" value="1"/>
</dbReference>
<evidence type="ECO:0000256" key="2">
    <source>
        <dbReference type="RuleBase" id="RU363015"/>
    </source>
</evidence>
<dbReference type="RefSeq" id="WP_063388301.1">
    <property type="nucleotide sequence ID" value="NZ_LWBR01000029.1"/>
</dbReference>
<dbReference type="PANTHER" id="PTHR31223">
    <property type="entry name" value="LOG FAMILY PROTEIN YJL055W"/>
    <property type="match status" value="1"/>
</dbReference>
<name>A0A165XHU8_9BACI</name>
<proteinExistence type="inferred from homology"/>
<comment type="caution">
    <text evidence="3">The sequence shown here is derived from an EMBL/GenBank/DDBJ whole genome shotgun (WGS) entry which is preliminary data.</text>
</comment>
<organism evidence="3 4">
    <name type="scientific">Aeribacillus pallidus</name>
    <dbReference type="NCBI Taxonomy" id="33936"/>
    <lineage>
        <taxon>Bacteria</taxon>
        <taxon>Bacillati</taxon>
        <taxon>Bacillota</taxon>
        <taxon>Bacilli</taxon>
        <taxon>Bacillales</taxon>
        <taxon>Bacillaceae</taxon>
        <taxon>Aeribacillus</taxon>
    </lineage>
</organism>
<dbReference type="SUPFAM" id="SSF102405">
    <property type="entry name" value="MCP/YpsA-like"/>
    <property type="match status" value="1"/>
</dbReference>
<evidence type="ECO:0000313" key="4">
    <source>
        <dbReference type="Proteomes" id="UP000076476"/>
    </source>
</evidence>
<keyword evidence="2" id="KW-0378">Hydrolase</keyword>
<dbReference type="InterPro" id="IPR005269">
    <property type="entry name" value="LOG"/>
</dbReference>
<accession>A0A165XHU8</accession>
<keyword evidence="2" id="KW-0203">Cytokinin biosynthesis</keyword>
<dbReference type="PANTHER" id="PTHR31223:SF70">
    <property type="entry name" value="LOG FAMILY PROTEIN YJL055W"/>
    <property type="match status" value="1"/>
</dbReference>
<dbReference type="GO" id="GO:0009691">
    <property type="term" value="P:cytokinin biosynthetic process"/>
    <property type="evidence" value="ECO:0007669"/>
    <property type="project" value="UniProtKB-UniRule"/>
</dbReference>
<dbReference type="STRING" id="33936.AZI98_10835"/>
<gene>
    <name evidence="3" type="ORF">AZI98_10835</name>
</gene>
<dbReference type="GO" id="GO:0016799">
    <property type="term" value="F:hydrolase activity, hydrolyzing N-glycosyl compounds"/>
    <property type="evidence" value="ECO:0007669"/>
    <property type="project" value="TreeGrafter"/>
</dbReference>
<evidence type="ECO:0000256" key="1">
    <source>
        <dbReference type="ARBA" id="ARBA00006763"/>
    </source>
</evidence>
<dbReference type="InterPro" id="IPR031100">
    <property type="entry name" value="LOG_fam"/>
</dbReference>
<comment type="similarity">
    <text evidence="1 2">Belongs to the LOG family.</text>
</comment>
<evidence type="ECO:0000313" key="3">
    <source>
        <dbReference type="EMBL" id="KZN96046.1"/>
    </source>
</evidence>
<reference evidence="3 4" key="1">
    <citation type="submission" date="2016-04" db="EMBL/GenBank/DDBJ databases">
        <title>Draft genome sequence of Aeribacillus pallidus 8m3 from petroleum reservoir.</title>
        <authorList>
            <person name="Poltaraus A.B."/>
            <person name="Nazina T.N."/>
            <person name="Tourova T.P."/>
            <person name="Malakho S.M."/>
            <person name="Korshunova A.V."/>
            <person name="Sokolova D.S."/>
        </authorList>
    </citation>
    <scope>NUCLEOTIDE SEQUENCE [LARGE SCALE GENOMIC DNA]</scope>
    <source>
        <strain evidence="3 4">8m3</strain>
    </source>
</reference>
<dbReference type="AlphaFoldDB" id="A0A165XHU8"/>
<dbReference type="EC" id="3.2.2.n1" evidence="2"/>
<dbReference type="OrthoDB" id="9801098at2"/>